<evidence type="ECO:0000256" key="1">
    <source>
        <dbReference type="ARBA" id="ARBA00009009"/>
    </source>
</evidence>
<feature type="domain" description="Beta-lactamase class A catalytic" evidence="8">
    <location>
        <begin position="59"/>
        <end position="276"/>
    </location>
</feature>
<dbReference type="PRINTS" id="PR00118">
    <property type="entry name" value="BLACTAMASEA"/>
</dbReference>
<dbReference type="Gene3D" id="3.40.710.10">
    <property type="entry name" value="DD-peptidase/beta-lactamase superfamily"/>
    <property type="match status" value="1"/>
</dbReference>
<evidence type="ECO:0000259" key="8">
    <source>
        <dbReference type="Pfam" id="PF13354"/>
    </source>
</evidence>
<protein>
    <recommendedName>
        <fullName evidence="3 6">Beta-lactamase</fullName>
        <ecNumber evidence="2 6">3.5.2.6</ecNumber>
    </recommendedName>
</protein>
<comment type="similarity">
    <text evidence="1 6">Belongs to the class-A beta-lactamase family.</text>
</comment>
<dbReference type="PROSITE" id="PS00146">
    <property type="entry name" value="BETA_LACTAMASE_A"/>
    <property type="match status" value="1"/>
</dbReference>
<dbReference type="InterPro" id="IPR012338">
    <property type="entry name" value="Beta-lactam/transpept-like"/>
</dbReference>
<evidence type="ECO:0000256" key="4">
    <source>
        <dbReference type="ARBA" id="ARBA00022801"/>
    </source>
</evidence>
<feature type="chain" id="PRO_5046202810" description="Beta-lactamase" evidence="7">
    <location>
        <begin position="27"/>
        <end position="302"/>
    </location>
</feature>
<evidence type="ECO:0000256" key="2">
    <source>
        <dbReference type="ARBA" id="ARBA00012865"/>
    </source>
</evidence>
<organism evidence="9 10">
    <name type="scientific">Actinophytocola glycyrrhizae</name>
    <dbReference type="NCBI Taxonomy" id="2044873"/>
    <lineage>
        <taxon>Bacteria</taxon>
        <taxon>Bacillati</taxon>
        <taxon>Actinomycetota</taxon>
        <taxon>Actinomycetes</taxon>
        <taxon>Pseudonocardiales</taxon>
        <taxon>Pseudonocardiaceae</taxon>
    </lineage>
</organism>
<dbReference type="PANTHER" id="PTHR35333">
    <property type="entry name" value="BETA-LACTAMASE"/>
    <property type="match status" value="1"/>
</dbReference>
<keyword evidence="7" id="KW-0732">Signal</keyword>
<dbReference type="PROSITE" id="PS51257">
    <property type="entry name" value="PROKAR_LIPOPROTEIN"/>
    <property type="match status" value="1"/>
</dbReference>
<keyword evidence="5 6" id="KW-0046">Antibiotic resistance</keyword>
<dbReference type="NCBIfam" id="NF033103">
    <property type="entry name" value="bla_class_A"/>
    <property type="match status" value="1"/>
</dbReference>
<dbReference type="EMBL" id="JBHSIS010000010">
    <property type="protein sequence ID" value="MFC4856521.1"/>
    <property type="molecule type" value="Genomic_DNA"/>
</dbReference>
<dbReference type="GO" id="GO:0008800">
    <property type="term" value="F:beta-lactamase activity"/>
    <property type="evidence" value="ECO:0007669"/>
    <property type="project" value="UniProtKB-EC"/>
</dbReference>
<comment type="catalytic activity">
    <reaction evidence="6">
        <text>a beta-lactam + H2O = a substituted beta-amino acid</text>
        <dbReference type="Rhea" id="RHEA:20401"/>
        <dbReference type="ChEBI" id="CHEBI:15377"/>
        <dbReference type="ChEBI" id="CHEBI:35627"/>
        <dbReference type="ChEBI" id="CHEBI:140347"/>
        <dbReference type="EC" id="3.5.2.6"/>
    </reaction>
</comment>
<comment type="caution">
    <text evidence="9">The sequence shown here is derived from an EMBL/GenBank/DDBJ whole genome shotgun (WGS) entry which is preliminary data.</text>
</comment>
<dbReference type="InterPro" id="IPR023650">
    <property type="entry name" value="Beta-lactam_class-A_AS"/>
</dbReference>
<dbReference type="InterPro" id="IPR045155">
    <property type="entry name" value="Beta-lactam_cat"/>
</dbReference>
<name>A0ABV9S7C1_9PSEU</name>
<keyword evidence="10" id="KW-1185">Reference proteome</keyword>
<keyword evidence="4 6" id="KW-0378">Hydrolase</keyword>
<dbReference type="RefSeq" id="WP_378058487.1">
    <property type="nucleotide sequence ID" value="NZ_JBHSIS010000010.1"/>
</dbReference>
<accession>A0ABV9S7C1</accession>
<dbReference type="InterPro" id="IPR000871">
    <property type="entry name" value="Beta-lactam_class-A"/>
</dbReference>
<dbReference type="PANTHER" id="PTHR35333:SF3">
    <property type="entry name" value="BETA-LACTAMASE-TYPE TRANSPEPTIDASE FOLD CONTAINING PROTEIN"/>
    <property type="match status" value="1"/>
</dbReference>
<dbReference type="EC" id="3.5.2.6" evidence="2 6"/>
<evidence type="ECO:0000256" key="5">
    <source>
        <dbReference type="ARBA" id="ARBA00023251"/>
    </source>
</evidence>
<gene>
    <name evidence="9" type="primary">bla</name>
    <name evidence="9" type="ORF">ACFPCV_23700</name>
</gene>
<sequence>MGKTRRAVLAALLGVALVAGCSAAPAGTASPPSRTTSASLVADPGPLREIEARYAIRLGVYAVNVHTGATLSYREDEPFAMMSTFKPYAAAALLHRHPIASDFFATVVQYTEADLVEYSPVTSARVATGMTVAQLCEAAITRSDNTAGNLLLRLLGGPAAITAFARDIKDQRTRLDRWETELNTAIPGDDRDTTTPAAIGEGYRSLVVGDVLAEPEREQLTNWLLANTTGDERIRAGLPADWRTADKTGSGAYGSANDVAVTWTPDGTPIVIAVLTTKEVEGAEYDNAALAAAAGVAAEALA</sequence>
<evidence type="ECO:0000313" key="10">
    <source>
        <dbReference type="Proteomes" id="UP001595859"/>
    </source>
</evidence>
<proteinExistence type="inferred from homology"/>
<dbReference type="InterPro" id="IPR006311">
    <property type="entry name" value="TAT_signal"/>
</dbReference>
<feature type="signal peptide" evidence="7">
    <location>
        <begin position="1"/>
        <end position="26"/>
    </location>
</feature>
<dbReference type="Pfam" id="PF13354">
    <property type="entry name" value="Beta-lactamase2"/>
    <property type="match status" value="1"/>
</dbReference>
<evidence type="ECO:0000256" key="3">
    <source>
        <dbReference type="ARBA" id="ARBA00018879"/>
    </source>
</evidence>
<dbReference type="PROSITE" id="PS51318">
    <property type="entry name" value="TAT"/>
    <property type="match status" value="1"/>
</dbReference>
<reference evidence="10" key="1">
    <citation type="journal article" date="2019" name="Int. J. Syst. Evol. Microbiol.">
        <title>The Global Catalogue of Microorganisms (GCM) 10K type strain sequencing project: providing services to taxonomists for standard genome sequencing and annotation.</title>
        <authorList>
            <consortium name="The Broad Institute Genomics Platform"/>
            <consortium name="The Broad Institute Genome Sequencing Center for Infectious Disease"/>
            <person name="Wu L."/>
            <person name="Ma J."/>
        </authorList>
    </citation>
    <scope>NUCLEOTIDE SEQUENCE [LARGE SCALE GENOMIC DNA]</scope>
    <source>
        <strain evidence="10">ZS-22-S1</strain>
    </source>
</reference>
<evidence type="ECO:0000313" key="9">
    <source>
        <dbReference type="EMBL" id="MFC4856521.1"/>
    </source>
</evidence>
<evidence type="ECO:0000256" key="6">
    <source>
        <dbReference type="RuleBase" id="RU361140"/>
    </source>
</evidence>
<evidence type="ECO:0000256" key="7">
    <source>
        <dbReference type="SAM" id="SignalP"/>
    </source>
</evidence>
<dbReference type="SUPFAM" id="SSF56601">
    <property type="entry name" value="beta-lactamase/transpeptidase-like"/>
    <property type="match status" value="1"/>
</dbReference>
<dbReference type="Proteomes" id="UP001595859">
    <property type="component" value="Unassembled WGS sequence"/>
</dbReference>